<feature type="compositionally biased region" description="Polar residues" evidence="2">
    <location>
        <begin position="603"/>
        <end position="630"/>
    </location>
</feature>
<dbReference type="AlphaFoldDB" id="A0A078AEP3"/>
<evidence type="ECO:0000256" key="1">
    <source>
        <dbReference type="SAM" id="Coils"/>
    </source>
</evidence>
<sequence>MLSEEYFIDNINYDERFVANFIDTIKAQQTLLQELDQGHTDMNNKLELVKRERDLVQQTYLSNEEKLAEQYALVLELVNQYEINLAKFRSIKEQIDLFTSTLGDFNILWVHNLQENRYDSQKDQYEELRQKIEKKYGEQLIGEKELEKNLYQKFMLIIEEIEQISQGQFDLLTQMKAEILISCEIDIIPNLEKIPFSQKKELVNNQKKISQILMSSDMLMLKLRIQLLNQKLFKIIGIVENYLKQYSTNKVNIKDPESFEIAFKDYDNIKKNYPQEFEKFIQEINNENNENYYSLIQQKNKNESLENFFQQQKALHFSLKDMKYFIINNMEDIQSFQITRTELLWQEFIDKYKPTIKIQRMQGNNYRFGDRLITTKIIDGELCVKLGRTSITLEKYYNIHYQKVEEQQKILELTQSLQKKQGFDLNTYNTNSSSDTNKAMKVFTKFGQQQLQFLQQQQSDSIQPQNRTLMNTPSPSPSSLELKKMSSPLSDPKNDKELIGLLRKSIALRHSPQTKTNTFEGSNHAGKLQDSKQQQRVIFKSRNIKNIEPIVSKVSQTLTHNFLNHQSLISPKGNYLSVQQNNIPRQNGDQMQFSSRNRLSIASQNSVKETQSNDSSNQRGGGEQQSTIQKIQRKTISDLKKWKNF</sequence>
<proteinExistence type="predicted"/>
<name>A0A078AEP3_STYLE</name>
<evidence type="ECO:0000313" key="4">
    <source>
        <dbReference type="Proteomes" id="UP000039865"/>
    </source>
</evidence>
<evidence type="ECO:0000313" key="3">
    <source>
        <dbReference type="EMBL" id="CDW80311.1"/>
    </source>
</evidence>
<evidence type="ECO:0000256" key="2">
    <source>
        <dbReference type="SAM" id="MobiDB-lite"/>
    </source>
</evidence>
<gene>
    <name evidence="3" type="primary">Contig10659.g11379</name>
    <name evidence="3" type="ORF">STYLEM_9308</name>
</gene>
<keyword evidence="4" id="KW-1185">Reference proteome</keyword>
<feature type="region of interest" description="Disordered" evidence="2">
    <location>
        <begin position="603"/>
        <end position="632"/>
    </location>
</feature>
<protein>
    <submittedName>
        <fullName evidence="3">Uncharacterized protein</fullName>
    </submittedName>
</protein>
<keyword evidence="1" id="KW-0175">Coiled coil</keyword>
<reference evidence="3 4" key="1">
    <citation type="submission" date="2014-06" db="EMBL/GenBank/DDBJ databases">
        <authorList>
            <person name="Swart Estienne"/>
        </authorList>
    </citation>
    <scope>NUCLEOTIDE SEQUENCE [LARGE SCALE GENOMIC DNA]</scope>
    <source>
        <strain evidence="3 4">130c</strain>
    </source>
</reference>
<feature type="compositionally biased region" description="Low complexity" evidence="2">
    <location>
        <begin position="454"/>
        <end position="465"/>
    </location>
</feature>
<feature type="coiled-coil region" evidence="1">
    <location>
        <begin position="111"/>
        <end position="138"/>
    </location>
</feature>
<dbReference type="InParanoid" id="A0A078AEP3"/>
<organism evidence="3 4">
    <name type="scientific">Stylonychia lemnae</name>
    <name type="common">Ciliate</name>
    <dbReference type="NCBI Taxonomy" id="5949"/>
    <lineage>
        <taxon>Eukaryota</taxon>
        <taxon>Sar</taxon>
        <taxon>Alveolata</taxon>
        <taxon>Ciliophora</taxon>
        <taxon>Intramacronucleata</taxon>
        <taxon>Spirotrichea</taxon>
        <taxon>Stichotrichia</taxon>
        <taxon>Sporadotrichida</taxon>
        <taxon>Oxytrichidae</taxon>
        <taxon>Stylonychinae</taxon>
        <taxon>Stylonychia</taxon>
    </lineage>
</organism>
<accession>A0A078AEP3</accession>
<feature type="region of interest" description="Disordered" evidence="2">
    <location>
        <begin position="510"/>
        <end position="534"/>
    </location>
</feature>
<feature type="region of interest" description="Disordered" evidence="2">
    <location>
        <begin position="454"/>
        <end position="493"/>
    </location>
</feature>
<feature type="compositionally biased region" description="Low complexity" evidence="2">
    <location>
        <begin position="477"/>
        <end position="490"/>
    </location>
</feature>
<feature type="compositionally biased region" description="Polar residues" evidence="2">
    <location>
        <begin position="511"/>
        <end position="521"/>
    </location>
</feature>
<dbReference type="Proteomes" id="UP000039865">
    <property type="component" value="Unassembled WGS sequence"/>
</dbReference>
<dbReference type="EMBL" id="CCKQ01008849">
    <property type="protein sequence ID" value="CDW80311.1"/>
    <property type="molecule type" value="Genomic_DNA"/>
</dbReference>